<sequence length="389" mass="42605">MLSAFLHAPTLSFLCSSSSSPQPQPKPRPCLSSMASSSLVRIAVVGDVHDDWNLEEDANALQFLKFHMDLKNLSDKRLRGNAAGFGALHRQVPLSSLSNQCDFGNENLELVQDVAALNFPKAVILGNHDSWSTQQFSSNYALDNLMISNSAHLFLFRKKDRVQLQLECLGQEHVGYKRLDFPLLKLSIVGGRPFSCGGQQIFRKRLLSARYGIQDMEGSAKRIYEAALGTPEDHLVILLAHNGSTGLGSELNDICGKDWVFGGGDHGDPDLAQAISHLKETTNVSIPLLVFGHMHKELAHGNGLRKMIVVGADDIIYLNGAIVPRVKRSTNETSLHASNSDGTYRAFTLVEILSGQVNKISESWVSVVGNETTLEEEHILFKSNGQSSC</sequence>
<dbReference type="Pfam" id="PF00149">
    <property type="entry name" value="Metallophos"/>
    <property type="match status" value="1"/>
</dbReference>
<dbReference type="Proteomes" id="UP000239757">
    <property type="component" value="Unassembled WGS sequence"/>
</dbReference>
<dbReference type="SUPFAM" id="SSF56300">
    <property type="entry name" value="Metallo-dependent phosphatases"/>
    <property type="match status" value="1"/>
</dbReference>
<dbReference type="CDD" id="cd07397">
    <property type="entry name" value="MPP_NostocDevT-like"/>
    <property type="match status" value="1"/>
</dbReference>
<dbReference type="OrthoDB" id="3664at2759"/>
<dbReference type="GO" id="GO:0016787">
    <property type="term" value="F:hydrolase activity"/>
    <property type="evidence" value="ECO:0007669"/>
    <property type="project" value="InterPro"/>
</dbReference>
<proteinExistence type="predicted"/>
<organism evidence="2 3">
    <name type="scientific">Gossypium barbadense</name>
    <name type="common">Sea Island cotton</name>
    <name type="synonym">Hibiscus barbadensis</name>
    <dbReference type="NCBI Taxonomy" id="3634"/>
    <lineage>
        <taxon>Eukaryota</taxon>
        <taxon>Viridiplantae</taxon>
        <taxon>Streptophyta</taxon>
        <taxon>Embryophyta</taxon>
        <taxon>Tracheophyta</taxon>
        <taxon>Spermatophyta</taxon>
        <taxon>Magnoliopsida</taxon>
        <taxon>eudicotyledons</taxon>
        <taxon>Gunneridae</taxon>
        <taxon>Pentapetalae</taxon>
        <taxon>rosids</taxon>
        <taxon>malvids</taxon>
        <taxon>Malvales</taxon>
        <taxon>Malvaceae</taxon>
        <taxon>Malvoideae</taxon>
        <taxon>Gossypium</taxon>
    </lineage>
</organism>
<name>A0A2P5XR07_GOSBA</name>
<dbReference type="InterPro" id="IPR029052">
    <property type="entry name" value="Metallo-depent_PP-like"/>
</dbReference>
<dbReference type="InterPro" id="IPR027629">
    <property type="entry name" value="DevT-like"/>
</dbReference>
<evidence type="ECO:0000313" key="2">
    <source>
        <dbReference type="EMBL" id="PPS05780.1"/>
    </source>
</evidence>
<reference evidence="2 3" key="1">
    <citation type="submission" date="2015-01" db="EMBL/GenBank/DDBJ databases">
        <title>Genome of allotetraploid Gossypium barbadense reveals genomic plasticity and fiber elongation in cotton evolution.</title>
        <authorList>
            <person name="Chen X."/>
            <person name="Liu X."/>
            <person name="Zhao B."/>
            <person name="Zheng H."/>
            <person name="Hu Y."/>
            <person name="Lu G."/>
            <person name="Yang C."/>
            <person name="Chen J."/>
            <person name="Shan C."/>
            <person name="Zhang L."/>
            <person name="Zhou Y."/>
            <person name="Wang L."/>
            <person name="Guo W."/>
            <person name="Bai Y."/>
            <person name="Ruan J."/>
            <person name="Shangguan X."/>
            <person name="Mao Y."/>
            <person name="Jiang J."/>
            <person name="Zhu Y."/>
            <person name="Lei J."/>
            <person name="Kang H."/>
            <person name="Chen S."/>
            <person name="He X."/>
            <person name="Wang R."/>
            <person name="Wang Y."/>
            <person name="Chen J."/>
            <person name="Wang L."/>
            <person name="Yu S."/>
            <person name="Wang B."/>
            <person name="Wei J."/>
            <person name="Song S."/>
            <person name="Lu X."/>
            <person name="Gao Z."/>
            <person name="Gu W."/>
            <person name="Deng X."/>
            <person name="Ma D."/>
            <person name="Wang S."/>
            <person name="Liang W."/>
            <person name="Fang L."/>
            <person name="Cai C."/>
            <person name="Zhu X."/>
            <person name="Zhou B."/>
            <person name="Zhang Y."/>
            <person name="Chen Z."/>
            <person name="Xu S."/>
            <person name="Zhu R."/>
            <person name="Wang S."/>
            <person name="Zhang T."/>
            <person name="Zhao G."/>
        </authorList>
    </citation>
    <scope>NUCLEOTIDE SEQUENCE [LARGE SCALE GENOMIC DNA]</scope>
    <source>
        <strain evidence="3">cv. Xinhai21</strain>
        <tissue evidence="2">Leaf</tissue>
    </source>
</reference>
<evidence type="ECO:0000313" key="3">
    <source>
        <dbReference type="Proteomes" id="UP000239757"/>
    </source>
</evidence>
<dbReference type="AlphaFoldDB" id="A0A2P5XR07"/>
<gene>
    <name evidence="2" type="ORF">GOBAR_AA14879</name>
</gene>
<feature type="domain" description="Calcineurin-like phosphoesterase" evidence="1">
    <location>
        <begin position="41"/>
        <end position="296"/>
    </location>
</feature>
<dbReference type="NCBIfam" id="TIGR04168">
    <property type="entry name" value="TIGR04168 family protein"/>
    <property type="match status" value="1"/>
</dbReference>
<dbReference type="PANTHER" id="PTHR35769:SF2">
    <property type="entry name" value="CALCINEURIN-LIKE METALLO-PHOSPHOESTERASE SUPERFAMILY PROTEIN"/>
    <property type="match status" value="1"/>
</dbReference>
<dbReference type="InterPro" id="IPR004843">
    <property type="entry name" value="Calcineurin-like_PHP"/>
</dbReference>
<dbReference type="PANTHER" id="PTHR35769">
    <property type="entry name" value="CALCINEURIN-LIKE METALLO-PHOSPHOESTERASE SUPERFAMILY PROTEIN"/>
    <property type="match status" value="1"/>
</dbReference>
<evidence type="ECO:0000259" key="1">
    <source>
        <dbReference type="Pfam" id="PF00149"/>
    </source>
</evidence>
<accession>A0A2P5XR07</accession>
<dbReference type="EMBL" id="KZ664388">
    <property type="protein sequence ID" value="PPS05780.1"/>
    <property type="molecule type" value="Genomic_DNA"/>
</dbReference>
<protein>
    <recommendedName>
        <fullName evidence="1">Calcineurin-like phosphoesterase domain-containing protein</fullName>
    </recommendedName>
</protein>